<accession>A0A6T8JY80</accession>
<reference evidence="2" key="1">
    <citation type="submission" date="2021-01" db="EMBL/GenBank/DDBJ databases">
        <authorList>
            <person name="Corre E."/>
            <person name="Pelletier E."/>
            <person name="Niang G."/>
            <person name="Scheremetjew M."/>
            <person name="Finn R."/>
            <person name="Kale V."/>
            <person name="Holt S."/>
            <person name="Cochrane G."/>
            <person name="Meng A."/>
            <person name="Brown T."/>
            <person name="Cohen L."/>
        </authorList>
    </citation>
    <scope>NUCLEOTIDE SEQUENCE</scope>
    <source>
        <strain evidence="2">CCMP644</strain>
    </source>
</reference>
<dbReference type="AlphaFoldDB" id="A0A6T8JY80"/>
<dbReference type="EMBL" id="HBFX01024450">
    <property type="protein sequence ID" value="CAD8961058.1"/>
    <property type="molecule type" value="Transcribed_RNA"/>
</dbReference>
<keyword evidence="1" id="KW-0812">Transmembrane</keyword>
<feature type="transmembrane region" description="Helical" evidence="1">
    <location>
        <begin position="100"/>
        <end position="120"/>
    </location>
</feature>
<feature type="transmembrane region" description="Helical" evidence="1">
    <location>
        <begin position="61"/>
        <end position="79"/>
    </location>
</feature>
<protein>
    <recommendedName>
        <fullName evidence="3">YrhK domain-containing protein</fullName>
    </recommendedName>
</protein>
<name>A0A6T8JY80_HEMAN</name>
<sequence>MSYTKVKGHDTPLLDKSHYDAAKPEFSPAWKVWHSIFFIVGGWSFVFGTWMLLGYPEWDGRLYYSALWYTIGSAGFLCLDTQEAVTYAQESKWVRMNIMCNWWGSVLYLVGSVGFFPSVYAWSDQIGIQGFIQGSFVIGLSELWKMHRIGTVGGGFSVERLWGSWDKKTATLVEMGPCIGAWCFFIGTFMYWHWPRGDNYLHVLYFWLVGSFAFSMGGVVCTWRHVNGY</sequence>
<evidence type="ECO:0000313" key="2">
    <source>
        <dbReference type="EMBL" id="CAD8961058.1"/>
    </source>
</evidence>
<keyword evidence="1" id="KW-1133">Transmembrane helix</keyword>
<proteinExistence type="predicted"/>
<feature type="transmembrane region" description="Helical" evidence="1">
    <location>
        <begin position="204"/>
        <end position="223"/>
    </location>
</feature>
<feature type="transmembrane region" description="Helical" evidence="1">
    <location>
        <begin position="170"/>
        <end position="192"/>
    </location>
</feature>
<evidence type="ECO:0008006" key="3">
    <source>
        <dbReference type="Google" id="ProtNLM"/>
    </source>
</evidence>
<keyword evidence="1" id="KW-0472">Membrane</keyword>
<feature type="transmembrane region" description="Helical" evidence="1">
    <location>
        <begin position="32"/>
        <end position="55"/>
    </location>
</feature>
<evidence type="ECO:0000256" key="1">
    <source>
        <dbReference type="SAM" id="Phobius"/>
    </source>
</evidence>
<gene>
    <name evidence="2" type="ORF">HAND00432_LOCUS14914</name>
</gene>
<organism evidence="2">
    <name type="scientific">Hemiselmis andersenii</name>
    <name type="common">Cryptophyte alga</name>
    <dbReference type="NCBI Taxonomy" id="464988"/>
    <lineage>
        <taxon>Eukaryota</taxon>
        <taxon>Cryptophyceae</taxon>
        <taxon>Cryptomonadales</taxon>
        <taxon>Hemiselmidaceae</taxon>
        <taxon>Hemiselmis</taxon>
    </lineage>
</organism>